<dbReference type="PANTHER" id="PTHR30061:SF50">
    <property type="entry name" value="MALTOSE_MALTODEXTRIN-BINDING PERIPLASMIC PROTEIN"/>
    <property type="match status" value="1"/>
</dbReference>
<dbReference type="GO" id="GO:0015768">
    <property type="term" value="P:maltose transport"/>
    <property type="evidence" value="ECO:0007669"/>
    <property type="project" value="TreeGrafter"/>
</dbReference>
<keyword evidence="2" id="KW-0813">Transport</keyword>
<dbReference type="Pfam" id="PF13416">
    <property type="entry name" value="SBP_bac_8"/>
    <property type="match status" value="1"/>
</dbReference>
<comment type="caution">
    <text evidence="4">The sequence shown here is derived from an EMBL/GenBank/DDBJ whole genome shotgun (WGS) entry which is preliminary data.</text>
</comment>
<sequence length="344" mass="38043">EAVQVEASDVVKKLEAMNSAGKMEIDLLAQDVNQTYELIEKGLVEDLTEYEDLIPEEALGSLSEAGKVNGKTYFMPYRPNAEINFYNTEYFEQYGVEAPTTWDELYDAAKTIKEADGLGRVCLKIGMNGDAIEIVEFIRGAGGDPLVLNDEGCVEAFTFLQKLWPELSENTLTASFSTMNGFLAKEEVYYGPNWPFAMNVIVKDGGKTEVVANSGVAGPKQYVKTLGGEVLGIPVGSPNKELAIKFIQYLESKDVQATLMRENGWASFRNDVYEEVEDWQKPYFEALTEALAAAQPLPNVPYWGKVQQAINDASKEILLDGADVKTTLDKYAAQIQTEIANYNA</sequence>
<accession>A0A921LMT1</accession>
<evidence type="ECO:0000256" key="3">
    <source>
        <dbReference type="ARBA" id="ARBA00022729"/>
    </source>
</evidence>
<dbReference type="PANTHER" id="PTHR30061">
    <property type="entry name" value="MALTOSE-BINDING PERIPLASMIC PROTEIN"/>
    <property type="match status" value="1"/>
</dbReference>
<proteinExistence type="inferred from homology"/>
<organism evidence="4 5">
    <name type="scientific">Subdoligranulum variabile</name>
    <dbReference type="NCBI Taxonomy" id="214851"/>
    <lineage>
        <taxon>Bacteria</taxon>
        <taxon>Bacillati</taxon>
        <taxon>Bacillota</taxon>
        <taxon>Clostridia</taxon>
        <taxon>Eubacteriales</taxon>
        <taxon>Oscillospiraceae</taxon>
        <taxon>Subdoligranulum</taxon>
    </lineage>
</organism>
<gene>
    <name evidence="4" type="ORF">K8V20_00420</name>
</gene>
<reference evidence="4" key="1">
    <citation type="journal article" date="2021" name="PeerJ">
        <title>Extensive microbial diversity within the chicken gut microbiome revealed by metagenomics and culture.</title>
        <authorList>
            <person name="Gilroy R."/>
            <person name="Ravi A."/>
            <person name="Getino M."/>
            <person name="Pursley I."/>
            <person name="Horton D.L."/>
            <person name="Alikhan N.F."/>
            <person name="Baker D."/>
            <person name="Gharbi K."/>
            <person name="Hall N."/>
            <person name="Watson M."/>
            <person name="Adriaenssens E.M."/>
            <person name="Foster-Nyarko E."/>
            <person name="Jarju S."/>
            <person name="Secka A."/>
            <person name="Antonio M."/>
            <person name="Oren A."/>
            <person name="Chaudhuri R.R."/>
            <person name="La Ragione R."/>
            <person name="Hildebrand F."/>
            <person name="Pallen M.J."/>
        </authorList>
    </citation>
    <scope>NUCLEOTIDE SEQUENCE</scope>
    <source>
        <strain evidence="4">ChiBcec21-2208</strain>
    </source>
</reference>
<evidence type="ECO:0000313" key="4">
    <source>
        <dbReference type="EMBL" id="HJG27102.1"/>
    </source>
</evidence>
<evidence type="ECO:0000256" key="2">
    <source>
        <dbReference type="ARBA" id="ARBA00022448"/>
    </source>
</evidence>
<dbReference type="InterPro" id="IPR006059">
    <property type="entry name" value="SBP"/>
</dbReference>
<dbReference type="GO" id="GO:0055052">
    <property type="term" value="C:ATP-binding cassette (ABC) transporter complex, substrate-binding subunit-containing"/>
    <property type="evidence" value="ECO:0007669"/>
    <property type="project" value="TreeGrafter"/>
</dbReference>
<dbReference type="GO" id="GO:1901982">
    <property type="term" value="F:maltose binding"/>
    <property type="evidence" value="ECO:0007669"/>
    <property type="project" value="TreeGrafter"/>
</dbReference>
<evidence type="ECO:0000256" key="1">
    <source>
        <dbReference type="ARBA" id="ARBA00008520"/>
    </source>
</evidence>
<protein>
    <submittedName>
        <fullName evidence="4">Extracellular solute-binding protein</fullName>
    </submittedName>
</protein>
<dbReference type="Gene3D" id="3.40.190.10">
    <property type="entry name" value="Periplasmic binding protein-like II"/>
    <property type="match status" value="2"/>
</dbReference>
<reference evidence="4" key="2">
    <citation type="submission" date="2021-09" db="EMBL/GenBank/DDBJ databases">
        <authorList>
            <person name="Gilroy R."/>
        </authorList>
    </citation>
    <scope>NUCLEOTIDE SEQUENCE</scope>
    <source>
        <strain evidence="4">ChiBcec21-2208</strain>
    </source>
</reference>
<dbReference type="GO" id="GO:0042956">
    <property type="term" value="P:maltodextrin transmembrane transport"/>
    <property type="evidence" value="ECO:0007669"/>
    <property type="project" value="TreeGrafter"/>
</dbReference>
<comment type="similarity">
    <text evidence="1">Belongs to the bacterial solute-binding protein 1 family.</text>
</comment>
<dbReference type="Proteomes" id="UP000782880">
    <property type="component" value="Unassembled WGS sequence"/>
</dbReference>
<feature type="non-terminal residue" evidence="4">
    <location>
        <position position="1"/>
    </location>
</feature>
<dbReference type="SUPFAM" id="SSF53850">
    <property type="entry name" value="Periplasmic binding protein-like II"/>
    <property type="match status" value="1"/>
</dbReference>
<name>A0A921LMT1_9FIRM</name>
<dbReference type="AlphaFoldDB" id="A0A921LMT1"/>
<dbReference type="EMBL" id="DYVE01000012">
    <property type="protein sequence ID" value="HJG27102.1"/>
    <property type="molecule type" value="Genomic_DNA"/>
</dbReference>
<keyword evidence="3" id="KW-0732">Signal</keyword>
<evidence type="ECO:0000313" key="5">
    <source>
        <dbReference type="Proteomes" id="UP000782880"/>
    </source>
</evidence>